<accession>A0A015MYL3</accession>
<dbReference type="EMBL" id="JEMT01015860">
    <property type="protein sequence ID" value="EXX71903.1"/>
    <property type="molecule type" value="Genomic_DNA"/>
</dbReference>
<protein>
    <submittedName>
        <fullName evidence="1">Uncharacterized protein</fullName>
    </submittedName>
</protein>
<proteinExistence type="predicted"/>
<dbReference type="OrthoDB" id="10405405at2759"/>
<dbReference type="HOGENOM" id="CLU_1759800_0_0_1"/>
<gene>
    <name evidence="1" type="ORF">RirG_074320</name>
</gene>
<evidence type="ECO:0000313" key="1">
    <source>
        <dbReference type="EMBL" id="EXX71903.1"/>
    </source>
</evidence>
<dbReference type="AlphaFoldDB" id="A0A015MYL3"/>
<comment type="caution">
    <text evidence="1">The sequence shown here is derived from an EMBL/GenBank/DDBJ whole genome shotgun (WGS) entry which is preliminary data.</text>
</comment>
<name>A0A015MYL3_RHIIW</name>
<dbReference type="Proteomes" id="UP000022910">
    <property type="component" value="Unassembled WGS sequence"/>
</dbReference>
<reference evidence="1 2" key="1">
    <citation type="submission" date="2014-02" db="EMBL/GenBank/DDBJ databases">
        <title>Single nucleus genome sequencing reveals high similarity among nuclei of an endomycorrhizal fungus.</title>
        <authorList>
            <person name="Lin K."/>
            <person name="Geurts R."/>
            <person name="Zhang Z."/>
            <person name="Limpens E."/>
            <person name="Saunders D.G."/>
            <person name="Mu D."/>
            <person name="Pang E."/>
            <person name="Cao H."/>
            <person name="Cha H."/>
            <person name="Lin T."/>
            <person name="Zhou Q."/>
            <person name="Shang Y."/>
            <person name="Li Y."/>
            <person name="Ivanov S."/>
            <person name="Sharma T."/>
            <person name="Velzen R.V."/>
            <person name="Ruijter N.D."/>
            <person name="Aanen D.K."/>
            <person name="Win J."/>
            <person name="Kamoun S."/>
            <person name="Bisseling T."/>
            <person name="Huang S."/>
        </authorList>
    </citation>
    <scope>NUCLEOTIDE SEQUENCE [LARGE SCALE GENOMIC DNA]</scope>
    <source>
        <strain evidence="2">DAOM197198w</strain>
    </source>
</reference>
<organism evidence="1 2">
    <name type="scientific">Rhizophagus irregularis (strain DAOM 197198w)</name>
    <name type="common">Glomus intraradices</name>
    <dbReference type="NCBI Taxonomy" id="1432141"/>
    <lineage>
        <taxon>Eukaryota</taxon>
        <taxon>Fungi</taxon>
        <taxon>Fungi incertae sedis</taxon>
        <taxon>Mucoromycota</taxon>
        <taxon>Glomeromycotina</taxon>
        <taxon>Glomeromycetes</taxon>
        <taxon>Glomerales</taxon>
        <taxon>Glomeraceae</taxon>
        <taxon>Rhizophagus</taxon>
    </lineage>
</organism>
<sequence>MFDRKCDLSCSSDLITLQPCPGCNLNINKSSYSKKSVATSSVACSYSVSLRQSWILPMKKSSIMNHTSSLFATVSWAEIMDYVISNCNLSVRSALAADISCTSIGTVDMASPASPLFTAGDVAASSSVVLSPDSHYTFYTDGSHQEIL</sequence>
<keyword evidence="2" id="KW-1185">Reference proteome</keyword>
<evidence type="ECO:0000313" key="2">
    <source>
        <dbReference type="Proteomes" id="UP000022910"/>
    </source>
</evidence>